<protein>
    <submittedName>
        <fullName evidence="2">Uncharacterized protein</fullName>
    </submittedName>
</protein>
<evidence type="ECO:0000313" key="2">
    <source>
        <dbReference type="EMBL" id="MBB6107641.1"/>
    </source>
</evidence>
<evidence type="ECO:0000256" key="1">
    <source>
        <dbReference type="SAM" id="Phobius"/>
    </source>
</evidence>
<dbReference type="EMBL" id="JACHCB010000001">
    <property type="protein sequence ID" value="MBB6107641.1"/>
    <property type="molecule type" value="Genomic_DNA"/>
</dbReference>
<sequence length="89" mass="10542">MKWLSNRYTYPMVILVIAVSIVLQLAWLNQLYLSQRDQAKRDLEEMVGQTAKTGTYLSALHGHEGNKNFRAFFLSPEWLQFRQAYRQYV</sequence>
<accession>A0ABR6PHF5</accession>
<dbReference type="RefSeq" id="WP_175614019.1">
    <property type="nucleotide sequence ID" value="NZ_FTMG01000001.1"/>
</dbReference>
<keyword evidence="1" id="KW-0812">Transmembrane</keyword>
<comment type="caution">
    <text evidence="2">The sequence shown here is derived from an EMBL/GenBank/DDBJ whole genome shotgun (WGS) entry which is preliminary data.</text>
</comment>
<keyword evidence="1" id="KW-0472">Membrane</keyword>
<evidence type="ECO:0000313" key="3">
    <source>
        <dbReference type="Proteomes" id="UP000541583"/>
    </source>
</evidence>
<feature type="transmembrane region" description="Helical" evidence="1">
    <location>
        <begin position="12"/>
        <end position="33"/>
    </location>
</feature>
<proteinExistence type="predicted"/>
<keyword evidence="3" id="KW-1185">Reference proteome</keyword>
<reference evidence="2 3" key="1">
    <citation type="submission" date="2020-08" db="EMBL/GenBank/DDBJ databases">
        <title>Genomic Encyclopedia of Type Strains, Phase IV (KMG-V): Genome sequencing to study the core and pangenomes of soil and plant-associated prokaryotes.</title>
        <authorList>
            <person name="Whitman W."/>
        </authorList>
    </citation>
    <scope>NUCLEOTIDE SEQUENCE [LARGE SCALE GENOMIC DNA]</scope>
    <source>
        <strain evidence="2 3">ANJLi2</strain>
    </source>
</reference>
<organism evidence="2 3">
    <name type="scientific">Mucilaginibacter lappiensis</name>
    <dbReference type="NCBI Taxonomy" id="354630"/>
    <lineage>
        <taxon>Bacteria</taxon>
        <taxon>Pseudomonadati</taxon>
        <taxon>Bacteroidota</taxon>
        <taxon>Sphingobacteriia</taxon>
        <taxon>Sphingobacteriales</taxon>
        <taxon>Sphingobacteriaceae</taxon>
        <taxon>Mucilaginibacter</taxon>
    </lineage>
</organism>
<gene>
    <name evidence="2" type="ORF">HDF23_000371</name>
</gene>
<keyword evidence="1" id="KW-1133">Transmembrane helix</keyword>
<dbReference type="Proteomes" id="UP000541583">
    <property type="component" value="Unassembled WGS sequence"/>
</dbReference>
<name>A0ABR6PHF5_9SPHI</name>